<feature type="compositionally biased region" description="Basic and acidic residues" evidence="10">
    <location>
        <begin position="213"/>
        <end position="232"/>
    </location>
</feature>
<keyword evidence="4" id="KW-1017">Isopeptide bond</keyword>
<dbReference type="GO" id="GO:0006355">
    <property type="term" value="P:regulation of DNA-templated transcription"/>
    <property type="evidence" value="ECO:0007669"/>
    <property type="project" value="InterPro"/>
</dbReference>
<keyword evidence="12" id="KW-0132">Cell division</keyword>
<dbReference type="GO" id="GO:0005737">
    <property type="term" value="C:cytoplasm"/>
    <property type="evidence" value="ECO:0007669"/>
    <property type="project" value="UniProtKB-SubCell"/>
</dbReference>
<evidence type="ECO:0000256" key="3">
    <source>
        <dbReference type="ARBA" id="ARBA00022490"/>
    </source>
</evidence>
<feature type="compositionally biased region" description="Basic and acidic residues" evidence="10">
    <location>
        <begin position="191"/>
        <end position="202"/>
    </location>
</feature>
<evidence type="ECO:0000256" key="1">
    <source>
        <dbReference type="ARBA" id="ARBA00004123"/>
    </source>
</evidence>
<protein>
    <submittedName>
        <fullName evidence="12">Cell division cycle-associated 7-like protein</fullName>
    </submittedName>
</protein>
<keyword evidence="5" id="KW-0597">Phosphoprotein</keyword>
<evidence type="ECO:0000256" key="4">
    <source>
        <dbReference type="ARBA" id="ARBA00022499"/>
    </source>
</evidence>
<comment type="caution">
    <text evidence="12">The sequence shown here is derived from an EMBL/GenBank/DDBJ whole genome shotgun (WGS) entry which is preliminary data.</text>
</comment>
<dbReference type="Pfam" id="PF10497">
    <property type="entry name" value="zf-4CXXC_R1"/>
    <property type="match status" value="1"/>
</dbReference>
<dbReference type="EMBL" id="QGNW01000051">
    <property type="protein sequence ID" value="RVX06457.1"/>
    <property type="molecule type" value="Genomic_DNA"/>
</dbReference>
<dbReference type="SMART" id="SM00571">
    <property type="entry name" value="DDT"/>
    <property type="match status" value="1"/>
</dbReference>
<name>A0A438JBW9_VITVI</name>
<comment type="subcellular location">
    <subcellularLocation>
        <location evidence="2">Cytoplasm</location>
    </subcellularLocation>
    <subcellularLocation>
        <location evidence="1">Nucleus</location>
    </subcellularLocation>
</comment>
<dbReference type="PANTHER" id="PTHR31169">
    <property type="entry name" value="OS05G0300700 PROTEIN"/>
    <property type="match status" value="1"/>
</dbReference>
<evidence type="ECO:0000256" key="5">
    <source>
        <dbReference type="ARBA" id="ARBA00022553"/>
    </source>
</evidence>
<evidence type="ECO:0000256" key="6">
    <source>
        <dbReference type="ARBA" id="ARBA00022843"/>
    </source>
</evidence>
<dbReference type="Proteomes" id="UP000288805">
    <property type="component" value="Unassembled WGS sequence"/>
</dbReference>
<proteinExistence type="predicted"/>
<dbReference type="PROSITE" id="PS50827">
    <property type="entry name" value="DDT"/>
    <property type="match status" value="1"/>
</dbReference>
<evidence type="ECO:0000313" key="12">
    <source>
        <dbReference type="EMBL" id="RVX06457.1"/>
    </source>
</evidence>
<dbReference type="InterPro" id="IPR040221">
    <property type="entry name" value="CDCA7/CDA7L"/>
</dbReference>
<evidence type="ECO:0000313" key="13">
    <source>
        <dbReference type="Proteomes" id="UP000288805"/>
    </source>
</evidence>
<dbReference type="GO" id="GO:0051301">
    <property type="term" value="P:cell division"/>
    <property type="evidence" value="ECO:0007669"/>
    <property type="project" value="UniProtKB-KW"/>
</dbReference>
<feature type="compositionally biased region" description="Basic and acidic residues" evidence="10">
    <location>
        <begin position="247"/>
        <end position="262"/>
    </location>
</feature>
<sequence length="829" mass="92348">MPPIPSTRAQRKGKLTKKMVCAEAHSDVNGQHQLLPASISSPPQANKSSRIRVVGSRIYDSVNGKSCHQCRQKTRDFVASCRNLKNDKPCSINYCFKCLSNRYGEKAEEMALLENWKCPKCRNICNCSLCRKKIGCNPTGMLVYTAKATGFSSVSEMLQAIDPDSSCKNVKDMVCSPSKESLIVSPRKRGKENSFDGKKDSNLHPQKLMLSPDETKPKKIKREQLKEHDGNKDGGASLKKSSSRRPSKNEVKADGKEDDVLQEKGCGASVSQKVSLDSNVIGNKGEQGAKPNKVGVLGNAIIDNVGAKPNKVVRSHKVKKHRMKLRRKEFDVDVPVSHDSNVTGEKGEEGDCTTSQNMGVLDSAIIDNVGAKPNEVVRSHKVKKHIMKFQKKEFDVDVPMSCDSNVIGDKGEDGDCKTCQNVGVLDNAIIDNAGAKPNNKVRKHSMKFQLKEFDVDVPLPQGISLTTIAGIELSPEDVGHALQFLEFCAAFGKVFGLRKGQSESVLQELVHGYNGPQGRHSLTAQLHIKLLSLILKDLGQHSQPLTSTKGNNSWLKALGKCISTSPCALKELPLDCFESGSDGYDTLDFSKRLRLLNFLCDESLCTERLRRYIDTQNSKFVEKEKAAKEKVLAAKDKTKRMKQKLQDERVKAIIAQNSTPLSISKHETVFSQIKTEVEQAHSEMLEAINMLSKNDGNPNCSPDWKHWIWICHVTKLPLKQRSDAVRTEPILLDVNGHSFWRLKVYSGEPDILLRDMGTWIAGAPDEKWFSYDLEQKDSIEEYISLREKKLRFHKVPKMRPIESTEAKSLHNSMNDLECPSKIEAADARS</sequence>
<feature type="domain" description="DDT" evidence="11">
    <location>
        <begin position="475"/>
        <end position="540"/>
    </location>
</feature>
<evidence type="ECO:0000256" key="10">
    <source>
        <dbReference type="SAM" id="MobiDB-lite"/>
    </source>
</evidence>
<evidence type="ECO:0000256" key="7">
    <source>
        <dbReference type="ARBA" id="ARBA00023015"/>
    </source>
</evidence>
<dbReference type="PANTHER" id="PTHR31169:SF8">
    <property type="entry name" value="ZINC-FINGER DOMAIN OF MONOAMINE-OXIDASE A REPRESSOR R1 PROTEIN"/>
    <property type="match status" value="1"/>
</dbReference>
<keyword evidence="3" id="KW-0963">Cytoplasm</keyword>
<gene>
    <name evidence="12" type="primary">CDCA7L_4</name>
    <name evidence="12" type="ORF">CK203_023589</name>
</gene>
<keyword evidence="8" id="KW-0804">Transcription</keyword>
<dbReference type="GO" id="GO:0005634">
    <property type="term" value="C:nucleus"/>
    <property type="evidence" value="ECO:0007669"/>
    <property type="project" value="UniProtKB-SubCell"/>
</dbReference>
<evidence type="ECO:0000256" key="9">
    <source>
        <dbReference type="ARBA" id="ARBA00023242"/>
    </source>
</evidence>
<dbReference type="AlphaFoldDB" id="A0A438JBW9"/>
<evidence type="ECO:0000259" key="11">
    <source>
        <dbReference type="PROSITE" id="PS50827"/>
    </source>
</evidence>
<reference evidence="12 13" key="1">
    <citation type="journal article" date="2018" name="PLoS Genet.">
        <title>Population sequencing reveals clonal diversity and ancestral inbreeding in the grapevine cultivar Chardonnay.</title>
        <authorList>
            <person name="Roach M.J."/>
            <person name="Johnson D.L."/>
            <person name="Bohlmann J."/>
            <person name="van Vuuren H.J."/>
            <person name="Jones S.J."/>
            <person name="Pretorius I.S."/>
            <person name="Schmidt S.A."/>
            <person name="Borneman A.R."/>
        </authorList>
    </citation>
    <scope>NUCLEOTIDE SEQUENCE [LARGE SCALE GENOMIC DNA]</scope>
    <source>
        <strain evidence="13">cv. Chardonnay</strain>
        <tissue evidence="12">Leaf</tissue>
    </source>
</reference>
<keyword evidence="6" id="KW-0832">Ubl conjugation</keyword>
<organism evidence="12 13">
    <name type="scientific">Vitis vinifera</name>
    <name type="common">Grape</name>
    <dbReference type="NCBI Taxonomy" id="29760"/>
    <lineage>
        <taxon>Eukaryota</taxon>
        <taxon>Viridiplantae</taxon>
        <taxon>Streptophyta</taxon>
        <taxon>Embryophyta</taxon>
        <taxon>Tracheophyta</taxon>
        <taxon>Spermatophyta</taxon>
        <taxon>Magnoliopsida</taxon>
        <taxon>eudicotyledons</taxon>
        <taxon>Gunneridae</taxon>
        <taxon>Pentapetalae</taxon>
        <taxon>rosids</taxon>
        <taxon>Vitales</taxon>
        <taxon>Vitaceae</taxon>
        <taxon>Viteae</taxon>
        <taxon>Vitis</taxon>
    </lineage>
</organism>
<keyword evidence="12" id="KW-0131">Cell cycle</keyword>
<accession>A0A438JBW9</accession>
<evidence type="ECO:0000256" key="8">
    <source>
        <dbReference type="ARBA" id="ARBA00023163"/>
    </source>
</evidence>
<feature type="region of interest" description="Disordered" evidence="10">
    <location>
        <begin position="185"/>
        <end position="269"/>
    </location>
</feature>
<keyword evidence="9" id="KW-0539">Nucleus</keyword>
<dbReference type="InterPro" id="IPR018866">
    <property type="entry name" value="Znf-4CXXC_R1"/>
</dbReference>
<keyword evidence="7" id="KW-0805">Transcription regulation</keyword>
<dbReference type="InterPro" id="IPR018501">
    <property type="entry name" value="DDT_dom"/>
</dbReference>
<evidence type="ECO:0000256" key="2">
    <source>
        <dbReference type="ARBA" id="ARBA00004496"/>
    </source>
</evidence>